<sequence>MKQTAIEQTRPPPGWNPERIGQVLAHYESQSEEEAMAEDEAAFGSADGTVMKIPPALVPEVRALIAKYEATHDSPAR</sequence>
<dbReference type="EMBL" id="CAADEY010000089">
    <property type="protein sequence ID" value="VFJ61459.1"/>
    <property type="molecule type" value="Genomic_DNA"/>
</dbReference>
<dbReference type="AlphaFoldDB" id="A0A450T491"/>
<evidence type="ECO:0000256" key="1">
    <source>
        <dbReference type="SAM" id="MobiDB-lite"/>
    </source>
</evidence>
<reference evidence="3" key="1">
    <citation type="submission" date="2019-02" db="EMBL/GenBank/DDBJ databases">
        <authorList>
            <person name="Gruber-Vodicka R. H."/>
            <person name="Seah K. B. B."/>
        </authorList>
    </citation>
    <scope>NUCLEOTIDE SEQUENCE</scope>
    <source>
        <strain evidence="3">BECK_DK161</strain>
        <strain evidence="2">BECK_DK47</strain>
    </source>
</reference>
<proteinExistence type="predicted"/>
<dbReference type="EMBL" id="CAADEX010000057">
    <property type="protein sequence ID" value="VFJ56321.1"/>
    <property type="molecule type" value="Genomic_DNA"/>
</dbReference>
<accession>A0A450T491</accession>
<evidence type="ECO:0000313" key="3">
    <source>
        <dbReference type="EMBL" id="VFJ61459.1"/>
    </source>
</evidence>
<evidence type="ECO:0000313" key="2">
    <source>
        <dbReference type="EMBL" id="VFJ56321.1"/>
    </source>
</evidence>
<organism evidence="3">
    <name type="scientific">Candidatus Kentrum sp. DK</name>
    <dbReference type="NCBI Taxonomy" id="2126562"/>
    <lineage>
        <taxon>Bacteria</taxon>
        <taxon>Pseudomonadati</taxon>
        <taxon>Pseudomonadota</taxon>
        <taxon>Gammaproteobacteria</taxon>
        <taxon>Candidatus Kentrum</taxon>
    </lineage>
</organism>
<gene>
    <name evidence="2" type="ORF">BECKDK2373B_GA0170837_105725</name>
    <name evidence="3" type="ORF">BECKDK2373C_GA0170839_10899</name>
</gene>
<name>A0A450T491_9GAMM</name>
<feature type="region of interest" description="Disordered" evidence="1">
    <location>
        <begin position="1"/>
        <end position="20"/>
    </location>
</feature>
<protein>
    <submittedName>
        <fullName evidence="3">Uncharacterized protein</fullName>
    </submittedName>
</protein>